<keyword evidence="1 3" id="KW-0378">Hydrolase</keyword>
<dbReference type="PANTHER" id="PTHR30404">
    <property type="entry name" value="N-ACETYLMURAMOYL-L-ALANINE AMIDASE"/>
    <property type="match status" value="1"/>
</dbReference>
<evidence type="ECO:0000313" key="4">
    <source>
        <dbReference type="Proteomes" id="UP001595843"/>
    </source>
</evidence>
<protein>
    <submittedName>
        <fullName evidence="3">N-acetylmuramoyl-L-alanine amidase</fullName>
        <ecNumber evidence="3">3.5.1.28</ecNumber>
    </submittedName>
</protein>
<dbReference type="Pfam" id="PF05036">
    <property type="entry name" value="SPOR"/>
    <property type="match status" value="1"/>
</dbReference>
<reference evidence="4" key="1">
    <citation type="journal article" date="2019" name="Int. J. Syst. Evol. Microbiol.">
        <title>The Global Catalogue of Microorganisms (GCM) 10K type strain sequencing project: providing services to taxonomists for standard genome sequencing and annotation.</title>
        <authorList>
            <consortium name="The Broad Institute Genomics Platform"/>
            <consortium name="The Broad Institute Genome Sequencing Center for Infectious Disease"/>
            <person name="Wu L."/>
            <person name="Ma J."/>
        </authorList>
    </citation>
    <scope>NUCLEOTIDE SEQUENCE [LARGE SCALE GENOMIC DNA]</scope>
    <source>
        <strain evidence="4">IBRC-M 10813</strain>
    </source>
</reference>
<evidence type="ECO:0000259" key="2">
    <source>
        <dbReference type="PROSITE" id="PS51724"/>
    </source>
</evidence>
<dbReference type="PANTHER" id="PTHR30404:SF0">
    <property type="entry name" value="N-ACETYLMURAMOYL-L-ALANINE AMIDASE AMIC"/>
    <property type="match status" value="1"/>
</dbReference>
<dbReference type="EC" id="3.5.1.28" evidence="3"/>
<dbReference type="Gene3D" id="3.40.630.40">
    <property type="entry name" value="Zn-dependent exopeptidases"/>
    <property type="match status" value="1"/>
</dbReference>
<name>A0ABV8JGY6_9BACL</name>
<gene>
    <name evidence="3" type="ORF">ACFOUO_15875</name>
</gene>
<evidence type="ECO:0000256" key="1">
    <source>
        <dbReference type="ARBA" id="ARBA00022801"/>
    </source>
</evidence>
<dbReference type="Pfam" id="PF01520">
    <property type="entry name" value="Amidase_3"/>
    <property type="match status" value="1"/>
</dbReference>
<dbReference type="RefSeq" id="WP_380706093.1">
    <property type="nucleotide sequence ID" value="NZ_JBHSAP010000018.1"/>
</dbReference>
<dbReference type="EMBL" id="JBHSAP010000018">
    <property type="protein sequence ID" value="MFC4078276.1"/>
    <property type="molecule type" value="Genomic_DNA"/>
</dbReference>
<accession>A0ABV8JGY6</accession>
<dbReference type="PROSITE" id="PS51724">
    <property type="entry name" value="SPOR"/>
    <property type="match status" value="1"/>
</dbReference>
<comment type="caution">
    <text evidence="3">The sequence shown here is derived from an EMBL/GenBank/DDBJ whole genome shotgun (WGS) entry which is preliminary data.</text>
</comment>
<dbReference type="Gene3D" id="3.30.70.1070">
    <property type="entry name" value="Sporulation related repeat"/>
    <property type="match status" value="1"/>
</dbReference>
<dbReference type="InterPro" id="IPR050695">
    <property type="entry name" value="N-acetylmuramoyl_amidase_3"/>
</dbReference>
<dbReference type="GO" id="GO:0008745">
    <property type="term" value="F:N-acetylmuramoyl-L-alanine amidase activity"/>
    <property type="evidence" value="ECO:0007669"/>
    <property type="project" value="UniProtKB-EC"/>
</dbReference>
<dbReference type="InterPro" id="IPR002508">
    <property type="entry name" value="MurNAc-LAA_cat"/>
</dbReference>
<organism evidence="3 4">
    <name type="scientific">Salinithrix halophila</name>
    <dbReference type="NCBI Taxonomy" id="1485204"/>
    <lineage>
        <taxon>Bacteria</taxon>
        <taxon>Bacillati</taxon>
        <taxon>Bacillota</taxon>
        <taxon>Bacilli</taxon>
        <taxon>Bacillales</taxon>
        <taxon>Thermoactinomycetaceae</taxon>
        <taxon>Salinithrix</taxon>
    </lineage>
</organism>
<evidence type="ECO:0000313" key="3">
    <source>
        <dbReference type="EMBL" id="MFC4078276.1"/>
    </source>
</evidence>
<feature type="domain" description="SPOR" evidence="2">
    <location>
        <begin position="184"/>
        <end position="263"/>
    </location>
</feature>
<dbReference type="Proteomes" id="UP001595843">
    <property type="component" value="Unassembled WGS sequence"/>
</dbReference>
<dbReference type="SUPFAM" id="SSF110997">
    <property type="entry name" value="Sporulation related repeat"/>
    <property type="match status" value="1"/>
</dbReference>
<dbReference type="InterPro" id="IPR036680">
    <property type="entry name" value="SPOR-like_sf"/>
</dbReference>
<dbReference type="SUPFAM" id="SSF53187">
    <property type="entry name" value="Zn-dependent exopeptidases"/>
    <property type="match status" value="1"/>
</dbReference>
<proteinExistence type="predicted"/>
<sequence>MTKIVIDPGHGGRDTGAVYGECREKDFTLQIALKVRDYLKSRYVAEVLMTRTTDKTVSLTARTDFANRNKANYYCSIHINAGGGTGWESYIYNGSVSNFTKSARNTIHSTVMNVIGPQYGVRDRGKKRANFHVLRESHMPAILMENMFIDTERDRNLLRSQAFISDLANGIGAGLAKALQLSPKARERFYKVIAGSFLIPQNAFNRQSFLRSKGIGSIIVKKVVSGKTVYRVQAGAFRKRANAEARLQAVKKLGISDAFILVER</sequence>
<dbReference type="SMART" id="SM00646">
    <property type="entry name" value="Ami_3"/>
    <property type="match status" value="1"/>
</dbReference>
<dbReference type="InterPro" id="IPR007730">
    <property type="entry name" value="SPOR-like_dom"/>
</dbReference>
<keyword evidence="4" id="KW-1185">Reference proteome</keyword>
<dbReference type="CDD" id="cd02696">
    <property type="entry name" value="MurNAc-LAA"/>
    <property type="match status" value="1"/>
</dbReference>